<evidence type="ECO:0000313" key="6">
    <source>
        <dbReference type="Proteomes" id="UP001500582"/>
    </source>
</evidence>
<dbReference type="SMART" id="SM00354">
    <property type="entry name" value="HTH_LACI"/>
    <property type="match status" value="1"/>
</dbReference>
<dbReference type="Pfam" id="PF00356">
    <property type="entry name" value="LacI"/>
    <property type="match status" value="1"/>
</dbReference>
<dbReference type="Proteomes" id="UP001500582">
    <property type="component" value="Unassembled WGS sequence"/>
</dbReference>
<feature type="domain" description="HTH lacI-type" evidence="4">
    <location>
        <begin position="5"/>
        <end position="59"/>
    </location>
</feature>
<keyword evidence="3" id="KW-0804">Transcription</keyword>
<dbReference type="InterPro" id="IPR010982">
    <property type="entry name" value="Lambda_DNA-bd_dom_sf"/>
</dbReference>
<keyword evidence="6" id="KW-1185">Reference proteome</keyword>
<evidence type="ECO:0000256" key="2">
    <source>
        <dbReference type="ARBA" id="ARBA00023125"/>
    </source>
</evidence>
<organism evidence="5 6">
    <name type="scientific">Mucilaginibacter gynuensis</name>
    <dbReference type="NCBI Taxonomy" id="1302236"/>
    <lineage>
        <taxon>Bacteria</taxon>
        <taxon>Pseudomonadati</taxon>
        <taxon>Bacteroidota</taxon>
        <taxon>Sphingobacteriia</taxon>
        <taxon>Sphingobacteriales</taxon>
        <taxon>Sphingobacteriaceae</taxon>
        <taxon>Mucilaginibacter</taxon>
    </lineage>
</organism>
<gene>
    <name evidence="5" type="ORF">GCM10023149_35280</name>
</gene>
<dbReference type="PANTHER" id="PTHR30146">
    <property type="entry name" value="LACI-RELATED TRANSCRIPTIONAL REPRESSOR"/>
    <property type="match status" value="1"/>
</dbReference>
<protein>
    <submittedName>
        <fullName evidence="5">LacI family DNA-binding transcriptional regulator</fullName>
    </submittedName>
</protein>
<dbReference type="CDD" id="cd01392">
    <property type="entry name" value="HTH_LacI"/>
    <property type="match status" value="1"/>
</dbReference>
<dbReference type="EMBL" id="BAABFT010000010">
    <property type="protein sequence ID" value="GAA4330222.1"/>
    <property type="molecule type" value="Genomic_DNA"/>
</dbReference>
<keyword evidence="2 5" id="KW-0238">DNA-binding</keyword>
<dbReference type="Gene3D" id="1.10.260.40">
    <property type="entry name" value="lambda repressor-like DNA-binding domains"/>
    <property type="match status" value="1"/>
</dbReference>
<reference evidence="6" key="1">
    <citation type="journal article" date="2019" name="Int. J. Syst. Evol. Microbiol.">
        <title>The Global Catalogue of Microorganisms (GCM) 10K type strain sequencing project: providing services to taxonomists for standard genome sequencing and annotation.</title>
        <authorList>
            <consortium name="The Broad Institute Genomics Platform"/>
            <consortium name="The Broad Institute Genome Sequencing Center for Infectious Disease"/>
            <person name="Wu L."/>
            <person name="Ma J."/>
        </authorList>
    </citation>
    <scope>NUCLEOTIDE SEQUENCE [LARGE SCALE GENOMIC DNA]</scope>
    <source>
        <strain evidence="6">JCM 17705</strain>
    </source>
</reference>
<evidence type="ECO:0000259" key="4">
    <source>
        <dbReference type="PROSITE" id="PS50932"/>
    </source>
</evidence>
<dbReference type="Gene3D" id="3.40.50.2300">
    <property type="match status" value="2"/>
</dbReference>
<dbReference type="CDD" id="cd06267">
    <property type="entry name" value="PBP1_LacI_sugar_binding-like"/>
    <property type="match status" value="1"/>
</dbReference>
<proteinExistence type="predicted"/>
<dbReference type="InterPro" id="IPR025997">
    <property type="entry name" value="SBP_2_dom"/>
</dbReference>
<dbReference type="Pfam" id="PF13407">
    <property type="entry name" value="Peripla_BP_4"/>
    <property type="match status" value="1"/>
</dbReference>
<dbReference type="PROSITE" id="PS50932">
    <property type="entry name" value="HTH_LACI_2"/>
    <property type="match status" value="1"/>
</dbReference>
<accession>A0ABP8GUN6</accession>
<evidence type="ECO:0000313" key="5">
    <source>
        <dbReference type="EMBL" id="GAA4330222.1"/>
    </source>
</evidence>
<evidence type="ECO:0000256" key="3">
    <source>
        <dbReference type="ARBA" id="ARBA00023163"/>
    </source>
</evidence>
<dbReference type="SUPFAM" id="SSF47413">
    <property type="entry name" value="lambda repressor-like DNA-binding domains"/>
    <property type="match status" value="1"/>
</dbReference>
<dbReference type="GO" id="GO:0003677">
    <property type="term" value="F:DNA binding"/>
    <property type="evidence" value="ECO:0007669"/>
    <property type="project" value="UniProtKB-KW"/>
</dbReference>
<evidence type="ECO:0000256" key="1">
    <source>
        <dbReference type="ARBA" id="ARBA00023015"/>
    </source>
</evidence>
<dbReference type="InterPro" id="IPR000843">
    <property type="entry name" value="HTH_LacI"/>
</dbReference>
<name>A0ABP8GUN6_9SPHI</name>
<sequence>MYKAATIKDIARALDVSPSTVSRALRDSHEVGTETKQKVLEYARQINYHYNPAALSLRSRRSYSIGIMVADVANSFFSQTINGIESIAYERGYNVIITQSHDSYEREVINMEHLANRSVDGLLISMSAQTVDYAHVTRLHEQGLPIVFFDRILSDIDTFKVTTDNFRSAYNATEALIKKGYRNIAHLANAPQLSITTERLNGYKAALADNDIPFNENLLRHCYNGGRDEQEVEQAVNSILSAADKPDALFIASDRISTACIRALNQIKGADELAIIGFSNSDVVDLLSPRISYIRQRAFEMGQIAIEMLIKLIESKYPVYEFETKLLEAEVYWQK</sequence>
<keyword evidence="1" id="KW-0805">Transcription regulation</keyword>
<dbReference type="SUPFAM" id="SSF53822">
    <property type="entry name" value="Periplasmic binding protein-like I"/>
    <property type="match status" value="1"/>
</dbReference>
<dbReference type="RefSeq" id="WP_345212468.1">
    <property type="nucleotide sequence ID" value="NZ_BAABFT010000010.1"/>
</dbReference>
<dbReference type="PANTHER" id="PTHR30146:SF109">
    <property type="entry name" value="HTH-TYPE TRANSCRIPTIONAL REGULATOR GALS"/>
    <property type="match status" value="1"/>
</dbReference>
<comment type="caution">
    <text evidence="5">The sequence shown here is derived from an EMBL/GenBank/DDBJ whole genome shotgun (WGS) entry which is preliminary data.</text>
</comment>
<dbReference type="InterPro" id="IPR028082">
    <property type="entry name" value="Peripla_BP_I"/>
</dbReference>